<dbReference type="AlphaFoldDB" id="A0A1F7H0I9"/>
<dbReference type="EMBL" id="MFZO01000032">
    <property type="protein sequence ID" value="OGK24563.1"/>
    <property type="molecule type" value="Genomic_DNA"/>
</dbReference>
<dbReference type="GO" id="GO:0009007">
    <property type="term" value="F:site-specific DNA-methyltransferase (adenine-specific) activity"/>
    <property type="evidence" value="ECO:0007669"/>
    <property type="project" value="UniProtKB-EC"/>
</dbReference>
<dbReference type="PANTHER" id="PTHR42933">
    <property type="entry name" value="SLR6095 PROTEIN"/>
    <property type="match status" value="1"/>
</dbReference>
<evidence type="ECO:0000256" key="5">
    <source>
        <dbReference type="ARBA" id="ARBA00022691"/>
    </source>
</evidence>
<comment type="similarity">
    <text evidence="1">Belongs to the N(4)/N(6)-methyltransferase family.</text>
</comment>
<dbReference type="GO" id="GO:0009307">
    <property type="term" value="P:DNA restriction-modification system"/>
    <property type="evidence" value="ECO:0007669"/>
    <property type="project" value="UniProtKB-KW"/>
</dbReference>
<evidence type="ECO:0000256" key="7">
    <source>
        <dbReference type="ARBA" id="ARBA00047942"/>
    </source>
</evidence>
<gene>
    <name evidence="10" type="ORF">A3C25_05675</name>
</gene>
<evidence type="ECO:0000256" key="3">
    <source>
        <dbReference type="ARBA" id="ARBA00022603"/>
    </source>
</evidence>
<keyword evidence="3" id="KW-0489">Methyltransferase</keyword>
<sequence>MFEQAFKNIDNILRTDSGCGTELDYVEQTSWILFLKYLDDLEEDKKKSATLSGKSYEYILAPEYRWNTWACPKSRDGKLDHNKALDGDDLKDFVNNNLFPYLKKFKAEDPNTIEYKIGEIFSELKNKISSGYKLREILNVVDDMHFRLYEEKHELSHLYEAKIKNMGNAGRNGGEYYTPRPLIKTIVKVVDPKVGDTIYDGACGSAGFLVEAYKYLTENQSKLSSGQTAILQNKTFYGKEIKSLAYIIGIMNMILHGVEAPNIRHMNTLAGNINDIQEKDRFDIILANLPFGAGIGREIQQNFPVKTGETAFLFLQHFIKILKAGGRAGIVIKNTFLSNTDNASVSLRKLLLENCNLHTVLDLPGGAFQGAGVKTVVLFFEKGTPTKKVWFYQLNLTRNLGKGQPLNENDLAEFVELQKTKAESENSWSIDVKDIDQSTFDLSVKNPTKSNGVILREPKEILEEMRRLDKDSKNILEKITKFL</sequence>
<name>A0A1F7H0I9_9BACT</name>
<dbReference type="PRINTS" id="PR00507">
    <property type="entry name" value="N12N6MTFRASE"/>
</dbReference>
<evidence type="ECO:0000259" key="8">
    <source>
        <dbReference type="Pfam" id="PF02384"/>
    </source>
</evidence>
<feature type="domain" description="DNA methylase adenine-specific" evidence="8">
    <location>
        <begin position="151"/>
        <end position="450"/>
    </location>
</feature>
<dbReference type="InterPro" id="IPR022749">
    <property type="entry name" value="D12N6_MeTrfase_N"/>
</dbReference>
<comment type="catalytic activity">
    <reaction evidence="7">
        <text>a 2'-deoxyadenosine in DNA + S-adenosyl-L-methionine = an N(6)-methyl-2'-deoxyadenosine in DNA + S-adenosyl-L-homocysteine + H(+)</text>
        <dbReference type="Rhea" id="RHEA:15197"/>
        <dbReference type="Rhea" id="RHEA-COMP:12418"/>
        <dbReference type="Rhea" id="RHEA-COMP:12419"/>
        <dbReference type="ChEBI" id="CHEBI:15378"/>
        <dbReference type="ChEBI" id="CHEBI:57856"/>
        <dbReference type="ChEBI" id="CHEBI:59789"/>
        <dbReference type="ChEBI" id="CHEBI:90615"/>
        <dbReference type="ChEBI" id="CHEBI:90616"/>
        <dbReference type="EC" id="2.1.1.72"/>
    </reaction>
</comment>
<keyword evidence="4" id="KW-0808">Transferase</keyword>
<organism evidence="10 11">
    <name type="scientific">Candidatus Roizmanbacteria bacterium RIFCSPHIGHO2_02_FULL_38_11</name>
    <dbReference type="NCBI Taxonomy" id="1802039"/>
    <lineage>
        <taxon>Bacteria</taxon>
        <taxon>Candidatus Roizmaniibacteriota</taxon>
    </lineage>
</organism>
<protein>
    <recommendedName>
        <fullName evidence="2">site-specific DNA-methyltransferase (adenine-specific)</fullName>
        <ecNumber evidence="2">2.1.1.72</ecNumber>
    </recommendedName>
</protein>
<dbReference type="InterPro" id="IPR003356">
    <property type="entry name" value="DNA_methylase_A-5"/>
</dbReference>
<dbReference type="Gene3D" id="1.20.1260.30">
    <property type="match status" value="1"/>
</dbReference>
<keyword evidence="10" id="KW-0378">Hydrolase</keyword>
<dbReference type="InterPro" id="IPR051537">
    <property type="entry name" value="DNA_Adenine_Mtase"/>
</dbReference>
<dbReference type="PANTHER" id="PTHR42933:SF4">
    <property type="entry name" value="TYPE I RESTRICTION ENZYME ECOKI METHYLASE SUBUNIT"/>
    <property type="match status" value="1"/>
</dbReference>
<evidence type="ECO:0000256" key="1">
    <source>
        <dbReference type="ARBA" id="ARBA00006594"/>
    </source>
</evidence>
<dbReference type="Pfam" id="PF02384">
    <property type="entry name" value="N6_Mtase"/>
    <property type="match status" value="1"/>
</dbReference>
<evidence type="ECO:0000313" key="10">
    <source>
        <dbReference type="EMBL" id="OGK24563.1"/>
    </source>
</evidence>
<dbReference type="Gene3D" id="3.40.50.150">
    <property type="entry name" value="Vaccinia Virus protein VP39"/>
    <property type="match status" value="1"/>
</dbReference>
<dbReference type="Proteomes" id="UP000177913">
    <property type="component" value="Unassembled WGS sequence"/>
</dbReference>
<dbReference type="SUPFAM" id="SSF53335">
    <property type="entry name" value="S-adenosyl-L-methionine-dependent methyltransferases"/>
    <property type="match status" value="1"/>
</dbReference>
<dbReference type="Pfam" id="PF12161">
    <property type="entry name" value="HsdM_N"/>
    <property type="match status" value="1"/>
</dbReference>
<evidence type="ECO:0000259" key="9">
    <source>
        <dbReference type="Pfam" id="PF12161"/>
    </source>
</evidence>
<feature type="domain" description="N6 adenine-specific DNA methyltransferase N-terminal" evidence="9">
    <location>
        <begin position="7"/>
        <end position="136"/>
    </location>
</feature>
<comment type="caution">
    <text evidence="10">The sequence shown here is derived from an EMBL/GenBank/DDBJ whole genome shotgun (WGS) entry which is preliminary data.</text>
</comment>
<keyword evidence="10" id="KW-0540">Nuclease</keyword>
<dbReference type="EC" id="2.1.1.72" evidence="2"/>
<reference evidence="10 11" key="1">
    <citation type="journal article" date="2016" name="Nat. Commun.">
        <title>Thousands of microbial genomes shed light on interconnected biogeochemical processes in an aquifer system.</title>
        <authorList>
            <person name="Anantharaman K."/>
            <person name="Brown C.T."/>
            <person name="Hug L.A."/>
            <person name="Sharon I."/>
            <person name="Castelle C.J."/>
            <person name="Probst A.J."/>
            <person name="Thomas B.C."/>
            <person name="Singh A."/>
            <person name="Wilkins M.J."/>
            <person name="Karaoz U."/>
            <person name="Brodie E.L."/>
            <person name="Williams K.H."/>
            <person name="Hubbard S.S."/>
            <person name="Banfield J.F."/>
        </authorList>
    </citation>
    <scope>NUCLEOTIDE SEQUENCE [LARGE SCALE GENOMIC DNA]</scope>
</reference>
<evidence type="ECO:0000256" key="4">
    <source>
        <dbReference type="ARBA" id="ARBA00022679"/>
    </source>
</evidence>
<evidence type="ECO:0000256" key="2">
    <source>
        <dbReference type="ARBA" id="ARBA00011900"/>
    </source>
</evidence>
<keyword evidence="5" id="KW-0949">S-adenosyl-L-methionine</keyword>
<dbReference type="InterPro" id="IPR029063">
    <property type="entry name" value="SAM-dependent_MTases_sf"/>
</dbReference>
<evidence type="ECO:0000256" key="6">
    <source>
        <dbReference type="ARBA" id="ARBA00022747"/>
    </source>
</evidence>
<keyword evidence="10" id="KW-0255">Endonuclease</keyword>
<proteinExistence type="inferred from homology"/>
<dbReference type="GO" id="GO:0008170">
    <property type="term" value="F:N-methyltransferase activity"/>
    <property type="evidence" value="ECO:0007669"/>
    <property type="project" value="InterPro"/>
</dbReference>
<dbReference type="GO" id="GO:0003677">
    <property type="term" value="F:DNA binding"/>
    <property type="evidence" value="ECO:0007669"/>
    <property type="project" value="InterPro"/>
</dbReference>
<evidence type="ECO:0000313" key="11">
    <source>
        <dbReference type="Proteomes" id="UP000177913"/>
    </source>
</evidence>
<dbReference type="GO" id="GO:0032259">
    <property type="term" value="P:methylation"/>
    <property type="evidence" value="ECO:0007669"/>
    <property type="project" value="UniProtKB-KW"/>
</dbReference>
<dbReference type="InterPro" id="IPR038333">
    <property type="entry name" value="T1MK-like_N_sf"/>
</dbReference>
<keyword evidence="6" id="KW-0680">Restriction system</keyword>
<dbReference type="GO" id="GO:0004519">
    <property type="term" value="F:endonuclease activity"/>
    <property type="evidence" value="ECO:0007669"/>
    <property type="project" value="UniProtKB-KW"/>
</dbReference>
<accession>A0A1F7H0I9</accession>